<dbReference type="InterPro" id="IPR033788">
    <property type="entry name" value="VbhA-like"/>
</dbReference>
<sequence>MTIAYDAAAPLGDSARVAATSASPLARKIAESAIAVAAAVGMTATISVGPASAATEHRRFERSELRGPVERPTPAERGVPAGRSDQETINWIKDRSGLTWEQLAQAFSVSRRAVHMWQSGSRVSAANAEALHWFADLVRSNLRDTAELTRSALLDVGPSGVSAVDMFRTGRERRPRERALAEIEVGQQAAGHTPTAEDMRRAARVLDGELTPEEARVELMKKYRK</sequence>
<feature type="region of interest" description="Disordered" evidence="1">
    <location>
        <begin position="51"/>
        <end position="88"/>
    </location>
</feature>
<dbReference type="RefSeq" id="WP_179660799.1">
    <property type="nucleotide sequence ID" value="NZ_JACBZR010000001.1"/>
</dbReference>
<reference evidence="2 3" key="1">
    <citation type="submission" date="2020-07" db="EMBL/GenBank/DDBJ databases">
        <title>Sequencing the genomes of 1000 actinobacteria strains.</title>
        <authorList>
            <person name="Klenk H.-P."/>
        </authorList>
    </citation>
    <scope>NUCLEOTIDE SEQUENCE [LARGE SCALE GENOMIC DNA]</scope>
    <source>
        <strain evidence="2 3">DSM 26487</strain>
    </source>
</reference>
<proteinExistence type="predicted"/>
<evidence type="ECO:0000313" key="3">
    <source>
        <dbReference type="Proteomes" id="UP000564496"/>
    </source>
</evidence>
<protein>
    <submittedName>
        <fullName evidence="2">Transcriptional regulator with XRE-family HTH domain</fullName>
    </submittedName>
</protein>
<dbReference type="Proteomes" id="UP000564496">
    <property type="component" value="Unassembled WGS sequence"/>
</dbReference>
<name>A0A7Z0IV37_9ACTN</name>
<evidence type="ECO:0000256" key="1">
    <source>
        <dbReference type="SAM" id="MobiDB-lite"/>
    </source>
</evidence>
<feature type="compositionally biased region" description="Basic and acidic residues" evidence="1">
    <location>
        <begin position="55"/>
        <end position="69"/>
    </location>
</feature>
<comment type="caution">
    <text evidence="2">The sequence shown here is derived from an EMBL/GenBank/DDBJ whole genome shotgun (WGS) entry which is preliminary data.</text>
</comment>
<evidence type="ECO:0000313" key="2">
    <source>
        <dbReference type="EMBL" id="NYI80630.1"/>
    </source>
</evidence>
<dbReference type="EMBL" id="JACBZR010000001">
    <property type="protein sequence ID" value="NYI80630.1"/>
    <property type="molecule type" value="Genomic_DNA"/>
</dbReference>
<keyword evidence="3" id="KW-1185">Reference proteome</keyword>
<dbReference type="CDD" id="cd11586">
    <property type="entry name" value="VbhA_like"/>
    <property type="match status" value="1"/>
</dbReference>
<accession>A0A7Z0IV37</accession>
<organism evidence="2 3">
    <name type="scientific">Nocardioides panzhihuensis</name>
    <dbReference type="NCBI Taxonomy" id="860243"/>
    <lineage>
        <taxon>Bacteria</taxon>
        <taxon>Bacillati</taxon>
        <taxon>Actinomycetota</taxon>
        <taxon>Actinomycetes</taxon>
        <taxon>Propionibacteriales</taxon>
        <taxon>Nocardioidaceae</taxon>
        <taxon>Nocardioides</taxon>
    </lineage>
</organism>
<dbReference type="AlphaFoldDB" id="A0A7Z0IV37"/>
<gene>
    <name evidence="2" type="ORF">BJ988_005278</name>
</gene>